<keyword evidence="1 4" id="KW-0732">Signal</keyword>
<accession>A0A4V2XAF2</accession>
<dbReference type="InterPro" id="IPR013519">
    <property type="entry name" value="Int_alpha_beta-p"/>
</dbReference>
<feature type="chain" id="PRO_5020906499" description="PKD domain-containing protein" evidence="4">
    <location>
        <begin position="21"/>
        <end position="469"/>
    </location>
</feature>
<keyword evidence="3" id="KW-0325">Glycoprotein</keyword>
<keyword evidence="2" id="KW-0677">Repeat</keyword>
<dbReference type="AlphaFoldDB" id="A0A4V2XAF2"/>
<feature type="signal peptide" evidence="4">
    <location>
        <begin position="1"/>
        <end position="20"/>
    </location>
</feature>
<dbReference type="Proteomes" id="UP000295706">
    <property type="component" value="Unassembled WGS sequence"/>
</dbReference>
<dbReference type="Gene3D" id="2.130.10.130">
    <property type="entry name" value="Integrin alpha, N-terminal"/>
    <property type="match status" value="2"/>
</dbReference>
<sequence>MIRTLCSLFLILIVFSKSVAQIGIGAMPHPSAALDLNATDKAFYPPRVTTAQRIAIENPQAGAFVYDTDKGRMYLYDGQNWYPLTIETNGAHPLLDRFASDRTQQEYFGRSVAIDGNYAIIGAIGNPLNKGNAYIFVREGNTWIEQAVISLSDGQNYDNFGMSVSISGGSVVVGASSKTVIGDNNALNYNQGVAVVFVRSGATWTQQAVLSGSDGALNDSFGTSVCIKGTDIIVGAPYKNEGKGQAYLFTLQNSEWTEKAILKDEQGTSYAQFGFSVCISGDYAIVGEPYINNGVNVVKGKAFVYNRSGTTWSLQSELTNSYGTSMGNFGNSVLITDKYAVVSSPNESYNSGIVRIYRKDGTNWYEYPELRNNSGIPNFNFGKSISIFDDYLLIGSQLNDGLAEFDTGRVYLYKLDEYYWKLEKQFSNSSPPASNFGSSVGISGSSFIIGSYGFDNYKGKVSFGTMDTF</sequence>
<dbReference type="RefSeq" id="WP_132115375.1">
    <property type="nucleotide sequence ID" value="NZ_SMJU01000003.1"/>
</dbReference>
<comment type="caution">
    <text evidence="5">The sequence shown here is derived from an EMBL/GenBank/DDBJ whole genome shotgun (WGS) entry which is preliminary data.</text>
</comment>
<gene>
    <name evidence="5" type="ORF">EZE20_05575</name>
</gene>
<dbReference type="InterPro" id="IPR013517">
    <property type="entry name" value="FG-GAP"/>
</dbReference>
<evidence type="ECO:0000256" key="4">
    <source>
        <dbReference type="SAM" id="SignalP"/>
    </source>
</evidence>
<evidence type="ECO:0000256" key="3">
    <source>
        <dbReference type="ARBA" id="ARBA00023180"/>
    </source>
</evidence>
<dbReference type="PANTHER" id="PTHR36220">
    <property type="entry name" value="UNNAMED PRODUCT"/>
    <property type="match status" value="1"/>
</dbReference>
<name>A0A4V2XAF2_9BACT</name>
<dbReference type="SMART" id="SM00191">
    <property type="entry name" value="Int_alpha"/>
    <property type="match status" value="4"/>
</dbReference>
<dbReference type="PANTHER" id="PTHR36220:SF1">
    <property type="entry name" value="GAMMA TUBULIN COMPLEX COMPONENT C-TERMINAL DOMAIN-CONTAINING PROTEIN"/>
    <property type="match status" value="1"/>
</dbReference>
<evidence type="ECO:0000313" key="6">
    <source>
        <dbReference type="Proteomes" id="UP000295706"/>
    </source>
</evidence>
<proteinExistence type="predicted"/>
<reference evidence="5 6" key="1">
    <citation type="submission" date="2019-02" db="EMBL/GenBank/DDBJ databases">
        <title>Arundinibacter roseus gen. nov., sp. nov., a new member of the family Cytophagaceae.</title>
        <authorList>
            <person name="Szuroczki S."/>
            <person name="Khayer B."/>
            <person name="Sproer C."/>
            <person name="Toumi M."/>
            <person name="Szabo A."/>
            <person name="Felfoldi T."/>
            <person name="Schumann P."/>
            <person name="Toth E."/>
        </authorList>
    </citation>
    <scope>NUCLEOTIDE SEQUENCE [LARGE SCALE GENOMIC DNA]</scope>
    <source>
        <strain evidence="5 6">DMA-k-7a</strain>
    </source>
</reference>
<dbReference type="SUPFAM" id="SSF69318">
    <property type="entry name" value="Integrin alpha N-terminal domain"/>
    <property type="match status" value="2"/>
</dbReference>
<dbReference type="EMBL" id="SMJU01000003">
    <property type="protein sequence ID" value="TDB67415.1"/>
    <property type="molecule type" value="Genomic_DNA"/>
</dbReference>
<evidence type="ECO:0000256" key="2">
    <source>
        <dbReference type="ARBA" id="ARBA00022737"/>
    </source>
</evidence>
<keyword evidence="6" id="KW-1185">Reference proteome</keyword>
<dbReference type="PROSITE" id="PS51470">
    <property type="entry name" value="FG_GAP"/>
    <property type="match status" value="1"/>
</dbReference>
<dbReference type="InterPro" id="IPR028994">
    <property type="entry name" value="Integrin_alpha_N"/>
</dbReference>
<dbReference type="Pfam" id="PF14312">
    <property type="entry name" value="FG-GAP_2"/>
    <property type="match status" value="4"/>
</dbReference>
<protein>
    <recommendedName>
        <fullName evidence="7">PKD domain-containing protein</fullName>
    </recommendedName>
</protein>
<evidence type="ECO:0000256" key="1">
    <source>
        <dbReference type="ARBA" id="ARBA00022729"/>
    </source>
</evidence>
<organism evidence="5 6">
    <name type="scientific">Arundinibacter roseus</name>
    <dbReference type="NCBI Taxonomy" id="2070510"/>
    <lineage>
        <taxon>Bacteria</taxon>
        <taxon>Pseudomonadati</taxon>
        <taxon>Bacteroidota</taxon>
        <taxon>Cytophagia</taxon>
        <taxon>Cytophagales</taxon>
        <taxon>Spirosomataceae</taxon>
        <taxon>Arundinibacter</taxon>
    </lineage>
</organism>
<evidence type="ECO:0000313" key="5">
    <source>
        <dbReference type="EMBL" id="TDB67415.1"/>
    </source>
</evidence>
<dbReference type="OrthoDB" id="9803616at2"/>
<evidence type="ECO:0008006" key="7">
    <source>
        <dbReference type="Google" id="ProtNLM"/>
    </source>
</evidence>